<evidence type="ECO:0000256" key="8">
    <source>
        <dbReference type="ARBA" id="ARBA00023136"/>
    </source>
</evidence>
<feature type="signal peptide" evidence="12">
    <location>
        <begin position="1"/>
        <end position="22"/>
    </location>
</feature>
<comment type="subcellular location">
    <subcellularLocation>
        <location evidence="1">Cell membrane</location>
        <topology evidence="1">Single-pass type I membrane protein</topology>
    </subcellularLocation>
</comment>
<evidence type="ECO:0000313" key="14">
    <source>
        <dbReference type="Proteomes" id="UP001369086"/>
    </source>
</evidence>
<evidence type="ECO:0000256" key="10">
    <source>
        <dbReference type="ARBA" id="ARBA00023170"/>
    </source>
</evidence>
<keyword evidence="9" id="KW-1015">Disulfide bond</keyword>
<reference evidence="13 14" key="1">
    <citation type="submission" date="2021-05" db="EMBL/GenBank/DDBJ databases">
        <authorList>
            <person name="Zahm M."/>
            <person name="Klopp C."/>
            <person name="Cabau C."/>
            <person name="Kuhl H."/>
            <person name="Suciu R."/>
            <person name="Ciorpac M."/>
            <person name="Holostenco D."/>
            <person name="Gessner J."/>
            <person name="Wuertz S."/>
            <person name="Hohne C."/>
            <person name="Stock M."/>
            <person name="Gislard M."/>
            <person name="Lluch J."/>
            <person name="Milhes M."/>
            <person name="Lampietro C."/>
            <person name="Lopez Roques C."/>
            <person name="Donnadieu C."/>
            <person name="Du K."/>
            <person name="Schartl M."/>
            <person name="Guiguen Y."/>
        </authorList>
    </citation>
    <scope>NUCLEOTIDE SEQUENCE [LARGE SCALE GENOMIC DNA]</scope>
    <source>
        <strain evidence="13">Hh-F2</strain>
        <tissue evidence="13">Blood</tissue>
    </source>
</reference>
<evidence type="ECO:0000256" key="2">
    <source>
        <dbReference type="ARBA" id="ARBA00007087"/>
    </source>
</evidence>
<keyword evidence="8 11" id="KW-0472">Membrane</keyword>
<evidence type="ECO:0000256" key="9">
    <source>
        <dbReference type="ARBA" id="ARBA00023157"/>
    </source>
</evidence>
<keyword evidence="10" id="KW-0675">Receptor</keyword>
<feature type="transmembrane region" description="Helical" evidence="11">
    <location>
        <begin position="130"/>
        <end position="151"/>
    </location>
</feature>
<evidence type="ECO:0000256" key="3">
    <source>
        <dbReference type="ARBA" id="ARBA00022448"/>
    </source>
</evidence>
<evidence type="ECO:0000256" key="5">
    <source>
        <dbReference type="ARBA" id="ARBA00022692"/>
    </source>
</evidence>
<gene>
    <name evidence="13" type="ORF">HHUSO_G31182</name>
</gene>
<keyword evidence="6 12" id="KW-0732">Signal</keyword>
<dbReference type="InterPro" id="IPR038126">
    <property type="entry name" value="RAMP_sf"/>
</dbReference>
<keyword evidence="14" id="KW-1185">Reference proteome</keyword>
<keyword evidence="3" id="KW-0813">Transport</keyword>
<evidence type="ECO:0000256" key="7">
    <source>
        <dbReference type="ARBA" id="ARBA00022989"/>
    </source>
</evidence>
<dbReference type="Pfam" id="PF04901">
    <property type="entry name" value="RAMP"/>
    <property type="match status" value="1"/>
</dbReference>
<keyword evidence="7 11" id="KW-1133">Transmembrane helix</keyword>
<accession>A0ABR0YCC5</accession>
<proteinExistence type="inferred from homology"/>
<dbReference type="PANTHER" id="PTHR14076:SF9">
    <property type="entry name" value="RECEPTOR ACTIVITY-MODIFYING PROTEIN 2"/>
    <property type="match status" value="1"/>
</dbReference>
<dbReference type="EMBL" id="JAHFZB010000036">
    <property type="protein sequence ID" value="KAK6470228.1"/>
    <property type="molecule type" value="Genomic_DNA"/>
</dbReference>
<dbReference type="InterPro" id="IPR006985">
    <property type="entry name" value="RAMP"/>
</dbReference>
<evidence type="ECO:0000256" key="1">
    <source>
        <dbReference type="ARBA" id="ARBA00004251"/>
    </source>
</evidence>
<name>A0ABR0YCC5_HUSHU</name>
<evidence type="ECO:0000256" key="11">
    <source>
        <dbReference type="SAM" id="Phobius"/>
    </source>
</evidence>
<keyword evidence="4" id="KW-1003">Cell membrane</keyword>
<organism evidence="13 14">
    <name type="scientific">Huso huso</name>
    <name type="common">Beluga</name>
    <name type="synonym">Acipenser huso</name>
    <dbReference type="NCBI Taxonomy" id="61971"/>
    <lineage>
        <taxon>Eukaryota</taxon>
        <taxon>Metazoa</taxon>
        <taxon>Chordata</taxon>
        <taxon>Craniata</taxon>
        <taxon>Vertebrata</taxon>
        <taxon>Euteleostomi</taxon>
        <taxon>Actinopterygii</taxon>
        <taxon>Chondrostei</taxon>
        <taxon>Acipenseriformes</taxon>
        <taxon>Acipenseridae</taxon>
        <taxon>Huso</taxon>
    </lineage>
</organism>
<sequence>MTRLMQMLFPLLLWGWGKQTLGNTEDEDEFQNQEMYNIFQCNETLLLDYITYCWVPFHGEIAMQKENWCNWTKVTRYYSEMSECAEYVSEFTGCYFPNMIVENFFVQIHSQYFSNCTTEEVVYADPQGELVLVLTITPVCLIPILVSLVVWKSKVKE</sequence>
<comment type="similarity">
    <text evidence="2">Belongs to the RAMP family.</text>
</comment>
<dbReference type="Proteomes" id="UP001369086">
    <property type="component" value="Unassembled WGS sequence"/>
</dbReference>
<keyword evidence="5 11" id="KW-0812">Transmembrane</keyword>
<feature type="chain" id="PRO_5047048699" evidence="12">
    <location>
        <begin position="23"/>
        <end position="157"/>
    </location>
</feature>
<comment type="caution">
    <text evidence="13">The sequence shown here is derived from an EMBL/GenBank/DDBJ whole genome shotgun (WGS) entry which is preliminary data.</text>
</comment>
<evidence type="ECO:0000313" key="13">
    <source>
        <dbReference type="EMBL" id="KAK6470228.1"/>
    </source>
</evidence>
<dbReference type="Gene3D" id="1.10.150.510">
    <property type="entry name" value="Receptor activity modifying family"/>
    <property type="match status" value="1"/>
</dbReference>
<evidence type="ECO:0000256" key="12">
    <source>
        <dbReference type="SAM" id="SignalP"/>
    </source>
</evidence>
<protein>
    <submittedName>
        <fullName evidence="13">Receptor activity-modifying protein 2-like</fullName>
    </submittedName>
</protein>
<evidence type="ECO:0000256" key="6">
    <source>
        <dbReference type="ARBA" id="ARBA00022729"/>
    </source>
</evidence>
<evidence type="ECO:0000256" key="4">
    <source>
        <dbReference type="ARBA" id="ARBA00022475"/>
    </source>
</evidence>
<dbReference type="PANTHER" id="PTHR14076">
    <property type="entry name" value="RECEPTOR ACTIVITY MODIFYING PROTEIN RAMP"/>
    <property type="match status" value="1"/>
</dbReference>